<name>F1T568_9ACTN</name>
<accession>F1T568</accession>
<evidence type="ECO:0000313" key="2">
    <source>
        <dbReference type="Proteomes" id="UP000005947"/>
    </source>
</evidence>
<dbReference type="SUPFAM" id="SSF53098">
    <property type="entry name" value="Ribonuclease H-like"/>
    <property type="match status" value="1"/>
</dbReference>
<dbReference type="AlphaFoldDB" id="F1T568"/>
<protein>
    <recommendedName>
        <fullName evidence="3">3'-5' exonuclease</fullName>
    </recommendedName>
</protein>
<dbReference type="Gene3D" id="3.30.420.10">
    <property type="entry name" value="Ribonuclease H-like superfamily/Ribonuclease H"/>
    <property type="match status" value="1"/>
</dbReference>
<sequence length="322" mass="36525">MNIQQALEHAHSSVLPGFITGDTAITEERRRNEDCVATLMSAWKASKAGEEPCDFATIMQVADRNRELCDSYGIERLERVNGSSLQRTLSDNDFIRAVAVMQQRSFQKVQKTAGSALQDLSIAYREATIKPISILGVDLETTSRFPDRGYIINLGMEFIDLREDSDPRDGHSAYFGMPDLYAQKGVPLAQIHHITWDNIAGKTPFRQATKIQEALLHAFCTFPIMAHNAAFEDSWFMLHLNGYAQARKEGKIVVIDSRDICRRCDPEIKSLPRESRPAALESWARRRKTLVSGEKEKHLGLEDVDLMFRTVQAEFKEREMFA</sequence>
<dbReference type="eggNOG" id="COG0847">
    <property type="taxonomic scope" value="Bacteria"/>
</dbReference>
<proteinExistence type="predicted"/>
<comment type="caution">
    <text evidence="1">The sequence shown here is derived from an EMBL/GenBank/DDBJ whole genome shotgun (WGS) entry which is preliminary data.</text>
</comment>
<gene>
    <name evidence="1" type="ORF">HMPREF0091_10036</name>
</gene>
<evidence type="ECO:0000313" key="1">
    <source>
        <dbReference type="EMBL" id="EGF23089.1"/>
    </source>
</evidence>
<evidence type="ECO:0008006" key="3">
    <source>
        <dbReference type="Google" id="ProtNLM"/>
    </source>
</evidence>
<dbReference type="Proteomes" id="UP000005947">
    <property type="component" value="Unassembled WGS sequence"/>
</dbReference>
<dbReference type="GO" id="GO:0003676">
    <property type="term" value="F:nucleic acid binding"/>
    <property type="evidence" value="ECO:0007669"/>
    <property type="project" value="InterPro"/>
</dbReference>
<keyword evidence="2" id="KW-1185">Reference proteome</keyword>
<dbReference type="GeneID" id="93210680"/>
<dbReference type="EMBL" id="ACGK02000001">
    <property type="protein sequence ID" value="EGF23089.1"/>
    <property type="molecule type" value="Genomic_DNA"/>
</dbReference>
<organism evidence="1 2">
    <name type="scientific">Fannyhessea vaginae DSM 15829</name>
    <dbReference type="NCBI Taxonomy" id="525256"/>
    <lineage>
        <taxon>Bacteria</taxon>
        <taxon>Bacillati</taxon>
        <taxon>Actinomycetota</taxon>
        <taxon>Coriobacteriia</taxon>
        <taxon>Coriobacteriales</taxon>
        <taxon>Atopobiaceae</taxon>
        <taxon>Fannyhessea</taxon>
    </lineage>
</organism>
<dbReference type="RefSeq" id="WP_006302144.1">
    <property type="nucleotide sequence ID" value="NZ_ACGK02000001.1"/>
</dbReference>
<dbReference type="OrthoDB" id="3180615at2"/>
<dbReference type="InterPro" id="IPR036397">
    <property type="entry name" value="RNaseH_sf"/>
</dbReference>
<reference evidence="1 2" key="1">
    <citation type="submission" date="2011-02" db="EMBL/GenBank/DDBJ databases">
        <authorList>
            <person name="Muzny D."/>
            <person name="Qin X."/>
            <person name="Buhay C."/>
            <person name="Dugan-Rocha S."/>
            <person name="Ding Y."/>
            <person name="Chen G."/>
            <person name="Hawes A."/>
            <person name="Holder M."/>
            <person name="Jhangiani S."/>
            <person name="Johnson A."/>
            <person name="Khan Z."/>
            <person name="Li Z."/>
            <person name="Liu W."/>
            <person name="Liu X."/>
            <person name="Perez L."/>
            <person name="Shen H."/>
            <person name="Wang Q."/>
            <person name="Watt J."/>
            <person name="Xi L."/>
            <person name="Xin Y."/>
            <person name="Zhou J."/>
            <person name="Deng J."/>
            <person name="Jiang H."/>
            <person name="Liu Y."/>
            <person name="Qu J."/>
            <person name="Song X.-Z."/>
            <person name="Zhang L."/>
            <person name="Villasana D."/>
            <person name="Johnson A."/>
            <person name="Liu J."/>
            <person name="Liyanage D."/>
            <person name="Lorensuhewa L."/>
            <person name="Robinson T."/>
            <person name="Song A."/>
            <person name="Song B.-B."/>
            <person name="Dinh H."/>
            <person name="Thornton R."/>
            <person name="Coyle M."/>
            <person name="Francisco L."/>
            <person name="Jackson L."/>
            <person name="Javaid M."/>
            <person name="Korchina V."/>
            <person name="Kovar C."/>
            <person name="Mata R."/>
            <person name="Mathew T."/>
            <person name="Ngo R."/>
            <person name="Nguyen L."/>
            <person name="Nguyen N."/>
            <person name="Okwuonu G."/>
            <person name="Ongeri F."/>
            <person name="Pham C."/>
            <person name="Simmons D."/>
            <person name="Wilczek-Boney K."/>
            <person name="Hale W."/>
            <person name="Jakkamsetti A."/>
            <person name="Pham P."/>
            <person name="Ruth R."/>
            <person name="San Lucas F."/>
            <person name="Warren J."/>
            <person name="Zhang J."/>
            <person name="Zhao Z."/>
            <person name="Zhou C."/>
            <person name="Zhu D."/>
            <person name="Lee S."/>
            <person name="Bess C."/>
            <person name="Blankenburg K."/>
            <person name="Forbes L."/>
            <person name="Fu Q."/>
            <person name="Gubbala S."/>
            <person name="Hirani K."/>
            <person name="Jayaseelan J.C."/>
            <person name="Lara F."/>
            <person name="Munidasa M."/>
            <person name="Palculict T."/>
            <person name="Patil S."/>
            <person name="Pu L.-L."/>
            <person name="Saada N."/>
            <person name="Tang L."/>
            <person name="Weissenberger G."/>
            <person name="Zhu Y."/>
            <person name="Hemphill L."/>
            <person name="Shang Y."/>
            <person name="Youmans B."/>
            <person name="Ayvaz T."/>
            <person name="Ross M."/>
            <person name="Santibanez J."/>
            <person name="Aqrawi P."/>
            <person name="Gross S."/>
            <person name="Joshi V."/>
            <person name="Fowler G."/>
            <person name="Nazareth L."/>
            <person name="Reid J."/>
            <person name="Worley K."/>
            <person name="Petrosino J."/>
            <person name="Highlander S."/>
            <person name="Gibbs R."/>
        </authorList>
    </citation>
    <scope>NUCLEOTIDE SEQUENCE [LARGE SCALE GENOMIC DNA]</scope>
    <source>
        <strain evidence="1 2">DSM 15829</strain>
    </source>
</reference>
<dbReference type="InterPro" id="IPR012337">
    <property type="entry name" value="RNaseH-like_sf"/>
</dbReference>